<proteinExistence type="predicted"/>
<protein>
    <submittedName>
        <fullName evidence="1">Translation initiation factor 2</fullName>
    </submittedName>
</protein>
<dbReference type="RefSeq" id="WP_124952320.1">
    <property type="nucleotide sequence ID" value="NZ_RRCM01000001.1"/>
</dbReference>
<name>A0A3P3Q6T8_9FIRM</name>
<keyword evidence="1" id="KW-0648">Protein biosynthesis</keyword>
<sequence length="321" mass="36608">MKGKHRVIVSTKRLKYDFEIRRNITIIQGDSATGKTTLVDMIREAVNNPSGAAVDLVCDKKCFVLDGTLWKEQLAAVSDSIVFIDEGNEFIKTIEFSKFIQNTDNYYVIVTRESLPALPYSVEEIYGIKTSGKYGRLEQKFNEFYRIYGADIYKGSINPDIVVTEDSNSGYQFFKNICDDAHLRCESLNGKSNIFQYLNSHGNENTLVIVDGAAFGSEMHRVTELISEKKGIAIYLPESFEWLVLLSGIVRNSMLNSILESPSDFIESKEYFSWERFFTAVLIDMTKDSYLAYKKKNLNSAYLTDTVKKAILEKMNYINLN</sequence>
<gene>
    <name evidence="1" type="ORF">EHW90_08140</name>
</gene>
<keyword evidence="1" id="KW-0396">Initiation factor</keyword>
<dbReference type="EMBL" id="RRCM01000001">
    <property type="protein sequence ID" value="RRJ16937.1"/>
    <property type="molecule type" value="Genomic_DNA"/>
</dbReference>
<evidence type="ECO:0000313" key="1">
    <source>
        <dbReference type="EMBL" id="RRJ16937.1"/>
    </source>
</evidence>
<accession>A0A3P3Q6T8</accession>
<reference evidence="1 2" key="1">
    <citation type="submission" date="2018-11" db="EMBL/GenBank/DDBJ databases">
        <title>Genome sequencing of Lachnoanaerobaculum orale DSM 24553T.</title>
        <authorList>
            <person name="Kook J.-K."/>
            <person name="Park S.-N."/>
            <person name="Lim Y.K."/>
        </authorList>
    </citation>
    <scope>NUCLEOTIDE SEQUENCE [LARGE SCALE GENOMIC DNA]</scope>
    <source>
        <strain evidence="1 2">DSM 24553</strain>
    </source>
</reference>
<evidence type="ECO:0000313" key="2">
    <source>
        <dbReference type="Proteomes" id="UP000276982"/>
    </source>
</evidence>
<dbReference type="Proteomes" id="UP000276982">
    <property type="component" value="Unassembled WGS sequence"/>
</dbReference>
<dbReference type="AlphaFoldDB" id="A0A3P3Q6T8"/>
<dbReference type="GO" id="GO:0003743">
    <property type="term" value="F:translation initiation factor activity"/>
    <property type="evidence" value="ECO:0007669"/>
    <property type="project" value="UniProtKB-KW"/>
</dbReference>
<keyword evidence="2" id="KW-1185">Reference proteome</keyword>
<comment type="caution">
    <text evidence="1">The sequence shown here is derived from an EMBL/GenBank/DDBJ whole genome shotgun (WGS) entry which is preliminary data.</text>
</comment>
<organism evidence="1 2">
    <name type="scientific">Lachnoanaerobaculum orale</name>
    <dbReference type="NCBI Taxonomy" id="979627"/>
    <lineage>
        <taxon>Bacteria</taxon>
        <taxon>Bacillati</taxon>
        <taxon>Bacillota</taxon>
        <taxon>Clostridia</taxon>
        <taxon>Lachnospirales</taxon>
        <taxon>Lachnospiraceae</taxon>
        <taxon>Lachnoanaerobaculum</taxon>
    </lineage>
</organism>